<feature type="transmembrane region" description="Helical" evidence="6">
    <location>
        <begin position="130"/>
        <end position="148"/>
    </location>
</feature>
<dbReference type="Proteomes" id="UP001519460">
    <property type="component" value="Unassembled WGS sequence"/>
</dbReference>
<feature type="transmembrane region" description="Helical" evidence="6">
    <location>
        <begin position="63"/>
        <end position="82"/>
    </location>
</feature>
<dbReference type="Gene3D" id="1.20.5.1010">
    <property type="entry name" value="TRPM, tetramerisation domain"/>
    <property type="match status" value="1"/>
</dbReference>
<evidence type="ECO:0000259" key="7">
    <source>
        <dbReference type="Pfam" id="PF00520"/>
    </source>
</evidence>
<keyword evidence="10" id="KW-1185">Reference proteome</keyword>
<dbReference type="PANTHER" id="PTHR13800">
    <property type="entry name" value="TRANSIENT RECEPTOR POTENTIAL CATION CHANNEL, SUBFAMILY M, MEMBER 6"/>
    <property type="match status" value="1"/>
</dbReference>
<evidence type="ECO:0000256" key="1">
    <source>
        <dbReference type="ARBA" id="ARBA00004141"/>
    </source>
</evidence>
<feature type="domain" description="Ion transport" evidence="7">
    <location>
        <begin position="63"/>
        <end position="298"/>
    </location>
</feature>
<reference evidence="9 10" key="1">
    <citation type="journal article" date="2023" name="Sci. Data">
        <title>Genome assembly of the Korean intertidal mud-creeper Batillaria attramentaria.</title>
        <authorList>
            <person name="Patra A.K."/>
            <person name="Ho P.T."/>
            <person name="Jun S."/>
            <person name="Lee S.J."/>
            <person name="Kim Y."/>
            <person name="Won Y.J."/>
        </authorList>
    </citation>
    <scope>NUCLEOTIDE SEQUENCE [LARGE SCALE GENOMIC DNA]</scope>
    <source>
        <strain evidence="9">Wonlab-2016</strain>
    </source>
</reference>
<sequence>MSGEELPEVSFQMHQATQIPKSENGTVPVDTTATSSSMFKRKKSQLKMGKKIYEFYNAPVTKFWLHTIGYLTFLCIFMYMVLARLRPTPEWQELYVMAYVATLAVEKVRQVIASEPVKVSMKIRMFCAKIWNLWDILAIILFAIGVVLRCFTTRLKDAHLVYVVDVVLWNMRILEILSVNQYLGPYVKIIAKLVRDMAYYLIILFIVVTSYGVVRQAIQHQNANMSWSRTLRNVWFYPYWMIYGELFAEEIDPCEEAEEGTCSVYGAWLSPAIMCIYLLIANILGVNLLIARFNATFIRNNAYSREIWMFQRYQLIIEYEMRPVLPPPMIIITHMYLAMKYICRRCKGKRDLFDNGLKLFLSRDDTEKLHDFEEECMEDFFREKEHKFQSSSDERVRVINERVETMSLRLEDLNAKESSLRLSMQTVDYRLARLEEIAASTGEILGHVRTLIARQTTPPPSVPGVNISYADSAATSMHSLIKDDGSPHDVDGDSYRGPSPGPQSVSSWRADSDRGPDEMELQGMPSPMLVHSRRPLREDHLKRFTSYAHSRQLSGESFSRISLDDMDGSQGEVQQFVNPPEKPLRATVSDTSAITEKDDITRQSLLGGSLQQRRSGSNKLSLDVSKGQLSGRMRSRSALSPTVRFSEPVVHSAGSEVPTQSAQPKDLPATTPISPDLTPLSPPHPHAHTSASAFITPDPDVIPSSAVRDLVSVFTHHHGEYSTITDNIDVSWFHNLSPPRSPVPSSGTSKSAGPGGPLRKRAESITSKVKEEELMEAEETERLKMEGLIRSRLRQISQDDSSGSISDIARMVVSEMEHKTSTPPEEAEEHDSDESVDIDEETVVDDNEEKEHTERLALYSTSSQDLKDDGQLMKKPISLLMSQLL</sequence>
<dbReference type="PANTHER" id="PTHR13800:SF1">
    <property type="entry name" value="TRANSIENT RECEPTOR POTENTIAL CATION CHANNEL TRPM"/>
    <property type="match status" value="1"/>
</dbReference>
<comment type="caution">
    <text evidence="9">The sequence shown here is derived from an EMBL/GenBank/DDBJ whole genome shotgun (WGS) entry which is preliminary data.</text>
</comment>
<dbReference type="Pfam" id="PF00520">
    <property type="entry name" value="Ion_trans"/>
    <property type="match status" value="1"/>
</dbReference>
<evidence type="ECO:0000256" key="3">
    <source>
        <dbReference type="ARBA" id="ARBA00022989"/>
    </source>
</evidence>
<feature type="transmembrane region" description="Helical" evidence="6">
    <location>
        <begin position="268"/>
        <end position="290"/>
    </location>
</feature>
<evidence type="ECO:0000256" key="2">
    <source>
        <dbReference type="ARBA" id="ARBA00022692"/>
    </source>
</evidence>
<dbReference type="Pfam" id="PF16519">
    <property type="entry name" value="TRPM_tetra"/>
    <property type="match status" value="1"/>
</dbReference>
<proteinExistence type="predicted"/>
<feature type="region of interest" description="Disordered" evidence="5">
    <location>
        <begin position="815"/>
        <end position="872"/>
    </location>
</feature>
<name>A0ABD0LCB0_9CAEN</name>
<dbReference type="GO" id="GO:0016020">
    <property type="term" value="C:membrane"/>
    <property type="evidence" value="ECO:0007669"/>
    <property type="project" value="UniProtKB-SubCell"/>
</dbReference>
<feature type="compositionally biased region" description="Basic and acidic residues" evidence="5">
    <location>
        <begin position="480"/>
        <end position="494"/>
    </location>
</feature>
<dbReference type="GO" id="GO:0098655">
    <property type="term" value="P:monoatomic cation transmembrane transport"/>
    <property type="evidence" value="ECO:0007669"/>
    <property type="project" value="UniProtKB-ARBA"/>
</dbReference>
<protein>
    <submittedName>
        <fullName evidence="9">Uncharacterized protein</fullName>
    </submittedName>
</protein>
<keyword evidence="4 6" id="KW-0472">Membrane</keyword>
<keyword evidence="3 6" id="KW-1133">Transmembrane helix</keyword>
<feature type="transmembrane region" description="Helical" evidence="6">
    <location>
        <begin position="198"/>
        <end position="218"/>
    </location>
</feature>
<evidence type="ECO:0000256" key="4">
    <source>
        <dbReference type="ARBA" id="ARBA00023136"/>
    </source>
</evidence>
<organism evidence="9 10">
    <name type="scientific">Batillaria attramentaria</name>
    <dbReference type="NCBI Taxonomy" id="370345"/>
    <lineage>
        <taxon>Eukaryota</taxon>
        <taxon>Metazoa</taxon>
        <taxon>Spiralia</taxon>
        <taxon>Lophotrochozoa</taxon>
        <taxon>Mollusca</taxon>
        <taxon>Gastropoda</taxon>
        <taxon>Caenogastropoda</taxon>
        <taxon>Sorbeoconcha</taxon>
        <taxon>Cerithioidea</taxon>
        <taxon>Batillariidae</taxon>
        <taxon>Batillaria</taxon>
    </lineage>
</organism>
<dbReference type="EMBL" id="JACVVK020000063">
    <property type="protein sequence ID" value="KAK7496878.1"/>
    <property type="molecule type" value="Genomic_DNA"/>
</dbReference>
<evidence type="ECO:0000259" key="8">
    <source>
        <dbReference type="Pfam" id="PF16519"/>
    </source>
</evidence>
<dbReference type="InterPro" id="IPR032415">
    <property type="entry name" value="TRPM_tetra"/>
</dbReference>
<comment type="subcellular location">
    <subcellularLocation>
        <location evidence="1">Membrane</location>
        <topology evidence="1">Multi-pass membrane protein</topology>
    </subcellularLocation>
</comment>
<keyword evidence="2 6" id="KW-0812">Transmembrane</keyword>
<evidence type="ECO:0000256" key="6">
    <source>
        <dbReference type="SAM" id="Phobius"/>
    </source>
</evidence>
<evidence type="ECO:0000313" key="10">
    <source>
        <dbReference type="Proteomes" id="UP001519460"/>
    </source>
</evidence>
<feature type="domain" description="TRPM tetramerisation" evidence="8">
    <location>
        <begin position="393"/>
        <end position="446"/>
    </location>
</feature>
<evidence type="ECO:0000313" key="9">
    <source>
        <dbReference type="EMBL" id="KAK7496878.1"/>
    </source>
</evidence>
<feature type="region of interest" description="Disordered" evidence="5">
    <location>
        <begin position="570"/>
        <end position="674"/>
    </location>
</feature>
<feature type="compositionally biased region" description="Polar residues" evidence="5">
    <location>
        <begin position="602"/>
        <end position="620"/>
    </location>
</feature>
<evidence type="ECO:0000256" key="5">
    <source>
        <dbReference type="SAM" id="MobiDB-lite"/>
    </source>
</evidence>
<feature type="compositionally biased region" description="Acidic residues" evidence="5">
    <location>
        <begin position="825"/>
        <end position="848"/>
    </location>
</feature>
<feature type="region of interest" description="Disordered" evidence="5">
    <location>
        <begin position="738"/>
        <end position="767"/>
    </location>
</feature>
<accession>A0ABD0LCB0</accession>
<dbReference type="AlphaFoldDB" id="A0ABD0LCB0"/>
<dbReference type="InterPro" id="IPR037162">
    <property type="entry name" value="TRPM_tetra_sf"/>
</dbReference>
<feature type="region of interest" description="Disordered" evidence="5">
    <location>
        <begin position="479"/>
        <end position="524"/>
    </location>
</feature>
<dbReference type="InterPro" id="IPR005821">
    <property type="entry name" value="Ion_trans_dom"/>
</dbReference>
<dbReference type="InterPro" id="IPR050927">
    <property type="entry name" value="TRPM"/>
</dbReference>
<gene>
    <name evidence="9" type="ORF">BaRGS_00011858</name>
</gene>